<feature type="compositionally biased region" description="Gly residues" evidence="1">
    <location>
        <begin position="1"/>
        <end position="10"/>
    </location>
</feature>
<dbReference type="AlphaFoldDB" id="A0A4Y2QR71"/>
<dbReference type="Proteomes" id="UP000499080">
    <property type="component" value="Unassembled WGS sequence"/>
</dbReference>
<reference evidence="2 3" key="1">
    <citation type="journal article" date="2019" name="Sci. Rep.">
        <title>Orb-weaving spider Araneus ventricosus genome elucidates the spidroin gene catalogue.</title>
        <authorList>
            <person name="Kono N."/>
            <person name="Nakamura H."/>
            <person name="Ohtoshi R."/>
            <person name="Moran D.A.P."/>
            <person name="Shinohara A."/>
            <person name="Yoshida Y."/>
            <person name="Fujiwara M."/>
            <person name="Mori M."/>
            <person name="Tomita M."/>
            <person name="Arakawa K."/>
        </authorList>
    </citation>
    <scope>NUCLEOTIDE SEQUENCE [LARGE SCALE GENOMIC DNA]</scope>
</reference>
<feature type="region of interest" description="Disordered" evidence="1">
    <location>
        <begin position="1"/>
        <end position="46"/>
    </location>
</feature>
<organism evidence="2 3">
    <name type="scientific">Araneus ventricosus</name>
    <name type="common">Orbweaver spider</name>
    <name type="synonym">Epeira ventricosa</name>
    <dbReference type="NCBI Taxonomy" id="182803"/>
    <lineage>
        <taxon>Eukaryota</taxon>
        <taxon>Metazoa</taxon>
        <taxon>Ecdysozoa</taxon>
        <taxon>Arthropoda</taxon>
        <taxon>Chelicerata</taxon>
        <taxon>Arachnida</taxon>
        <taxon>Araneae</taxon>
        <taxon>Araneomorphae</taxon>
        <taxon>Entelegynae</taxon>
        <taxon>Araneoidea</taxon>
        <taxon>Araneidae</taxon>
        <taxon>Araneus</taxon>
    </lineage>
</organism>
<evidence type="ECO:0000313" key="3">
    <source>
        <dbReference type="Proteomes" id="UP000499080"/>
    </source>
</evidence>
<gene>
    <name evidence="2" type="ORF">AVEN_249444_1</name>
</gene>
<sequence>MGPSVSGGFGMIENKPSGKNKTILRGEEKKSINKRSPGRKAPNMRCTRTTVQKTHIPPRQSLFLFAGCHICAPRVGASSPDPERRGGGRVKICSFSSPIPVSLCPPTAKGVYLPNSSLT</sequence>
<comment type="caution">
    <text evidence="2">The sequence shown here is derived from an EMBL/GenBank/DDBJ whole genome shotgun (WGS) entry which is preliminary data.</text>
</comment>
<dbReference type="EMBL" id="BGPR01014592">
    <property type="protein sequence ID" value="GBN65892.1"/>
    <property type="molecule type" value="Genomic_DNA"/>
</dbReference>
<evidence type="ECO:0000256" key="1">
    <source>
        <dbReference type="SAM" id="MobiDB-lite"/>
    </source>
</evidence>
<evidence type="ECO:0000313" key="2">
    <source>
        <dbReference type="EMBL" id="GBN65892.1"/>
    </source>
</evidence>
<proteinExistence type="predicted"/>
<name>A0A4Y2QR71_ARAVE</name>
<accession>A0A4Y2QR71</accession>
<keyword evidence="3" id="KW-1185">Reference proteome</keyword>
<protein>
    <submittedName>
        <fullName evidence="2">Uncharacterized protein</fullName>
    </submittedName>
</protein>